<gene>
    <name evidence="1" type="ORF">SAMN05421811_103260</name>
</gene>
<name>A0A1I0F1N2_9ACTN</name>
<accession>A0A1I0F1N2</accession>
<sequence length="122" mass="13222">MADNCWILVNAETGALWDNGDLQPHFRSSDDAAKETEPGWVPRQREQSCLFVECGCPDCTEMFDESGEGYIVHFDNAADASTVTEAEWTKHPDGTYRCVACSPGGDCDCLTAPASHQSGEAS</sequence>
<dbReference type="EMBL" id="FOHX01000003">
    <property type="protein sequence ID" value="SET50910.1"/>
    <property type="molecule type" value="Genomic_DNA"/>
</dbReference>
<keyword evidence="2" id="KW-1185">Reference proteome</keyword>
<organism evidence="1 2">
    <name type="scientific">Nonomuraea wenchangensis</name>
    <dbReference type="NCBI Taxonomy" id="568860"/>
    <lineage>
        <taxon>Bacteria</taxon>
        <taxon>Bacillati</taxon>
        <taxon>Actinomycetota</taxon>
        <taxon>Actinomycetes</taxon>
        <taxon>Streptosporangiales</taxon>
        <taxon>Streptosporangiaceae</taxon>
        <taxon>Nonomuraea</taxon>
    </lineage>
</organism>
<reference evidence="1 2" key="1">
    <citation type="submission" date="2016-10" db="EMBL/GenBank/DDBJ databases">
        <authorList>
            <person name="de Groot N.N."/>
        </authorList>
    </citation>
    <scope>NUCLEOTIDE SEQUENCE [LARGE SCALE GENOMIC DNA]</scope>
    <source>
        <strain evidence="1 2">CGMCC 4.5598</strain>
    </source>
</reference>
<dbReference type="Proteomes" id="UP000199361">
    <property type="component" value="Unassembled WGS sequence"/>
</dbReference>
<dbReference type="AlphaFoldDB" id="A0A1I0F1N2"/>
<evidence type="ECO:0000313" key="2">
    <source>
        <dbReference type="Proteomes" id="UP000199361"/>
    </source>
</evidence>
<proteinExistence type="predicted"/>
<protein>
    <submittedName>
        <fullName evidence="1">Uncharacterized protein</fullName>
    </submittedName>
</protein>
<evidence type="ECO:0000313" key="1">
    <source>
        <dbReference type="EMBL" id="SET50910.1"/>
    </source>
</evidence>
<dbReference type="STRING" id="568860.SAMN05421811_103260"/>